<accession>A0A1J9Q498</accession>
<dbReference type="Pfam" id="PF11917">
    <property type="entry name" value="DUF3435"/>
    <property type="match status" value="1"/>
</dbReference>
<keyword evidence="2" id="KW-1185">Reference proteome</keyword>
<dbReference type="InterPro" id="IPR021842">
    <property type="entry name" value="DUF3435"/>
</dbReference>
<gene>
    <name evidence="1" type="ORF">ACJ73_05740</name>
</gene>
<protein>
    <submittedName>
        <fullName evidence="1">Uncharacterized protein</fullName>
    </submittedName>
</protein>
<evidence type="ECO:0000313" key="2">
    <source>
        <dbReference type="Proteomes" id="UP000242791"/>
    </source>
</evidence>
<evidence type="ECO:0000313" key="1">
    <source>
        <dbReference type="EMBL" id="OJD22914.1"/>
    </source>
</evidence>
<reference evidence="1 2" key="1">
    <citation type="submission" date="2015-08" db="EMBL/GenBank/DDBJ databases">
        <title>Emmonsia species relationships and genome sequence.</title>
        <authorList>
            <person name="Cuomo C.A."/>
            <person name="Schwartz I.S."/>
            <person name="Kenyon C."/>
            <person name="De Hoog G.S."/>
            <person name="Govender N.P."/>
            <person name="Botha A."/>
            <person name="Moreno L."/>
            <person name="De Vries M."/>
            <person name="Munoz J.F."/>
            <person name="Stielow J.B."/>
        </authorList>
    </citation>
    <scope>NUCLEOTIDE SEQUENCE [LARGE SCALE GENOMIC DNA]</scope>
    <source>
        <strain evidence="1 2">EI222</strain>
    </source>
</reference>
<comment type="caution">
    <text evidence="1">The sequence shown here is derived from an EMBL/GenBank/DDBJ whole genome shotgun (WGS) entry which is preliminary data.</text>
</comment>
<organism evidence="1 2">
    <name type="scientific">Blastomyces percursus</name>
    <dbReference type="NCBI Taxonomy" id="1658174"/>
    <lineage>
        <taxon>Eukaryota</taxon>
        <taxon>Fungi</taxon>
        <taxon>Dikarya</taxon>
        <taxon>Ascomycota</taxon>
        <taxon>Pezizomycotina</taxon>
        <taxon>Eurotiomycetes</taxon>
        <taxon>Eurotiomycetidae</taxon>
        <taxon>Onygenales</taxon>
        <taxon>Ajellomycetaceae</taxon>
        <taxon>Blastomyces</taxon>
    </lineage>
</organism>
<proteinExistence type="predicted"/>
<dbReference type="STRING" id="1658174.A0A1J9Q498"/>
<dbReference type="EMBL" id="LGTZ01000925">
    <property type="protein sequence ID" value="OJD22914.1"/>
    <property type="molecule type" value="Genomic_DNA"/>
</dbReference>
<dbReference type="OrthoDB" id="3544487at2759"/>
<sequence length="153" mass="17400">MKEPLSMSSTKRSAVSWQAHKKFDYEEPLREIKRQLSGIKVSRAVSESLSTNGIVPPQQQRLISARLTLPRETLRDEMLRRTEAIDAVAAYCLFEEGDTCRLPHDRRPTTQALQMEVHVPPPLSQRETASRAVMKDHGPLYCFICLDKISTHG</sequence>
<dbReference type="AlphaFoldDB" id="A0A1J9Q498"/>
<name>A0A1J9Q498_9EURO</name>
<dbReference type="Proteomes" id="UP000242791">
    <property type="component" value="Unassembled WGS sequence"/>
</dbReference>
<dbReference type="VEuPathDB" id="FungiDB:ACJ73_05740"/>